<gene>
    <name evidence="2" type="ORF">BD410DRAFT_824014</name>
</gene>
<evidence type="ECO:0000313" key="3">
    <source>
        <dbReference type="Proteomes" id="UP000294933"/>
    </source>
</evidence>
<name>A0A4R5XFY2_9AGAM</name>
<accession>A0A4R5XFY2</accession>
<dbReference type="EMBL" id="ML170156">
    <property type="protein sequence ID" value="TDL30089.1"/>
    <property type="molecule type" value="Genomic_DNA"/>
</dbReference>
<organism evidence="2 3">
    <name type="scientific">Rickenella mellea</name>
    <dbReference type="NCBI Taxonomy" id="50990"/>
    <lineage>
        <taxon>Eukaryota</taxon>
        <taxon>Fungi</taxon>
        <taxon>Dikarya</taxon>
        <taxon>Basidiomycota</taxon>
        <taxon>Agaricomycotina</taxon>
        <taxon>Agaricomycetes</taxon>
        <taxon>Hymenochaetales</taxon>
        <taxon>Rickenellaceae</taxon>
        <taxon>Rickenella</taxon>
    </lineage>
</organism>
<sequence length="404" mass="46076">MQNDLSEPLKSIDALSSPPMPNLNELTWSMTYVALRAQKAIQARLLQEMQKVEASISFLQMSRNKLALRRGLHLLPDEMLAEIFESGYTPDLKGSQFAVIISHVNRRFRNISLRMPQLWSTIINRQRASEVEEFLLRSKDKGIIVRLLHAEKPAIPSNKFIPIVVRHSQRWIEFEHVFDEDITAKSNLSKYTLDLPKLRKLANRSAYLGPALPKWTMPNLMDYEGDFVSNFFPKTLVTCTLELWGTADNIGLDELLSFMSNNPTLRSLSLVFHAFVRWQCVGSDRVDATAKATLSSLETFSVHFSEGCYVDDNFERFARNLDLPNITQLSLRLSFNGHARASADSSTSRLFRVLFPSSNPYPTLEKLDLIIDAFYTITGTTLEDLLVKLPSLRRLHVETPGWDP</sequence>
<protein>
    <recommendedName>
        <fullName evidence="1">F-box domain-containing protein</fullName>
    </recommendedName>
</protein>
<reference evidence="2 3" key="1">
    <citation type="submission" date="2018-06" db="EMBL/GenBank/DDBJ databases">
        <title>A transcriptomic atlas of mushroom development highlights an independent origin of complex multicellularity.</title>
        <authorList>
            <consortium name="DOE Joint Genome Institute"/>
            <person name="Krizsan K."/>
            <person name="Almasi E."/>
            <person name="Merenyi Z."/>
            <person name="Sahu N."/>
            <person name="Viragh M."/>
            <person name="Koszo T."/>
            <person name="Mondo S."/>
            <person name="Kiss B."/>
            <person name="Balint B."/>
            <person name="Kues U."/>
            <person name="Barry K."/>
            <person name="Hegedus J.C."/>
            <person name="Henrissat B."/>
            <person name="Johnson J."/>
            <person name="Lipzen A."/>
            <person name="Ohm R."/>
            <person name="Nagy I."/>
            <person name="Pangilinan J."/>
            <person name="Yan J."/>
            <person name="Xiong Y."/>
            <person name="Grigoriev I.V."/>
            <person name="Hibbett D.S."/>
            <person name="Nagy L.G."/>
        </authorList>
    </citation>
    <scope>NUCLEOTIDE SEQUENCE [LARGE SCALE GENOMIC DNA]</scope>
    <source>
        <strain evidence="2 3">SZMC22713</strain>
    </source>
</reference>
<dbReference type="AlphaFoldDB" id="A0A4R5XFY2"/>
<dbReference type="SUPFAM" id="SSF52047">
    <property type="entry name" value="RNI-like"/>
    <property type="match status" value="1"/>
</dbReference>
<dbReference type="Proteomes" id="UP000294933">
    <property type="component" value="Unassembled WGS sequence"/>
</dbReference>
<evidence type="ECO:0000313" key="2">
    <source>
        <dbReference type="EMBL" id="TDL30089.1"/>
    </source>
</evidence>
<dbReference type="InterPro" id="IPR001810">
    <property type="entry name" value="F-box_dom"/>
</dbReference>
<dbReference type="PROSITE" id="PS50181">
    <property type="entry name" value="FBOX"/>
    <property type="match status" value="1"/>
</dbReference>
<proteinExistence type="predicted"/>
<dbReference type="VEuPathDB" id="FungiDB:BD410DRAFT_824014"/>
<dbReference type="InterPro" id="IPR032675">
    <property type="entry name" value="LRR_dom_sf"/>
</dbReference>
<feature type="domain" description="F-box" evidence="1">
    <location>
        <begin position="69"/>
        <end position="122"/>
    </location>
</feature>
<dbReference type="OrthoDB" id="3365698at2759"/>
<dbReference type="STRING" id="50990.A0A4R5XFY2"/>
<evidence type="ECO:0000259" key="1">
    <source>
        <dbReference type="PROSITE" id="PS50181"/>
    </source>
</evidence>
<keyword evidence="3" id="KW-1185">Reference proteome</keyword>
<dbReference type="Gene3D" id="3.80.10.10">
    <property type="entry name" value="Ribonuclease Inhibitor"/>
    <property type="match status" value="1"/>
</dbReference>